<evidence type="ECO:0000256" key="1">
    <source>
        <dbReference type="RuleBase" id="RU000487"/>
    </source>
</evidence>
<dbReference type="Gene3D" id="2.30.29.30">
    <property type="entry name" value="Pleckstrin-homology domain (PH domain)/Phosphotyrosine-binding domain (PTB)"/>
    <property type="match status" value="1"/>
</dbReference>
<evidence type="ECO:0000313" key="3">
    <source>
        <dbReference type="EMBL" id="MFH4974826.1"/>
    </source>
</evidence>
<dbReference type="SUPFAM" id="SSF53067">
    <property type="entry name" value="Actin-like ATPase domain"/>
    <property type="match status" value="2"/>
</dbReference>
<dbReference type="SMART" id="SM00268">
    <property type="entry name" value="ACTIN"/>
    <property type="match status" value="1"/>
</dbReference>
<organism evidence="3 4">
    <name type="scientific">Gnathostoma spinigerum</name>
    <dbReference type="NCBI Taxonomy" id="75299"/>
    <lineage>
        <taxon>Eukaryota</taxon>
        <taxon>Metazoa</taxon>
        <taxon>Ecdysozoa</taxon>
        <taxon>Nematoda</taxon>
        <taxon>Chromadorea</taxon>
        <taxon>Rhabditida</taxon>
        <taxon>Spirurina</taxon>
        <taxon>Gnathostomatomorpha</taxon>
        <taxon>Gnathostomatoidea</taxon>
        <taxon>Gnathostomatidae</taxon>
        <taxon>Gnathostoma</taxon>
    </lineage>
</organism>
<dbReference type="Gene3D" id="3.30.420.40">
    <property type="match status" value="2"/>
</dbReference>
<gene>
    <name evidence="3" type="ORF">AB6A40_001535</name>
</gene>
<evidence type="ECO:0000259" key="2">
    <source>
        <dbReference type="PROSITE" id="PS50003"/>
    </source>
</evidence>
<dbReference type="CDD" id="cd10169">
    <property type="entry name" value="ASKHA_NBD_actin-like"/>
    <property type="match status" value="1"/>
</dbReference>
<dbReference type="EMBL" id="JBGFUD010000582">
    <property type="protein sequence ID" value="MFH4974826.1"/>
    <property type="molecule type" value="Genomic_DNA"/>
</dbReference>
<dbReference type="Gene3D" id="3.90.640.10">
    <property type="entry name" value="Actin, Chain A, domain 4"/>
    <property type="match status" value="1"/>
</dbReference>
<protein>
    <recommendedName>
        <fullName evidence="2">PH domain-containing protein</fullName>
    </recommendedName>
</protein>
<reference evidence="3 4" key="1">
    <citation type="submission" date="2024-08" db="EMBL/GenBank/DDBJ databases">
        <title>Gnathostoma spinigerum genome.</title>
        <authorList>
            <person name="Gonzalez-Bertolin B."/>
            <person name="Monzon S."/>
            <person name="Zaballos A."/>
            <person name="Jimenez P."/>
            <person name="Dekumyoy P."/>
            <person name="Varona S."/>
            <person name="Cuesta I."/>
            <person name="Sumanam S."/>
            <person name="Adisakwattana P."/>
            <person name="Gasser R.B."/>
            <person name="Hernandez-Gonzalez A."/>
            <person name="Young N.D."/>
            <person name="Perteguer M.J."/>
        </authorList>
    </citation>
    <scope>NUCLEOTIDE SEQUENCE [LARGE SCALE GENOMIC DNA]</scope>
    <source>
        <strain evidence="3">AL3</strain>
        <tissue evidence="3">Liver</tissue>
    </source>
</reference>
<keyword evidence="4" id="KW-1185">Reference proteome</keyword>
<dbReference type="PANTHER" id="PTHR11937">
    <property type="entry name" value="ACTIN"/>
    <property type="match status" value="1"/>
</dbReference>
<dbReference type="SUPFAM" id="SSF50729">
    <property type="entry name" value="PH domain-like"/>
    <property type="match status" value="1"/>
</dbReference>
<proteinExistence type="inferred from homology"/>
<evidence type="ECO:0000313" key="4">
    <source>
        <dbReference type="Proteomes" id="UP001608902"/>
    </source>
</evidence>
<dbReference type="InterPro" id="IPR011993">
    <property type="entry name" value="PH-like_dom_sf"/>
</dbReference>
<dbReference type="Proteomes" id="UP001608902">
    <property type="component" value="Unassembled WGS sequence"/>
</dbReference>
<dbReference type="SMART" id="SM00233">
    <property type="entry name" value="PH"/>
    <property type="match status" value="1"/>
</dbReference>
<dbReference type="InterPro" id="IPR004000">
    <property type="entry name" value="Actin"/>
</dbReference>
<name>A0ABD6E5P0_9BILA</name>
<comment type="caution">
    <text evidence="3">The sequence shown here is derived from an EMBL/GenBank/DDBJ whole genome shotgun (WGS) entry which is preliminary data.</text>
</comment>
<dbReference type="Pfam" id="PF00022">
    <property type="entry name" value="Actin"/>
    <property type="match status" value="1"/>
</dbReference>
<dbReference type="InterPro" id="IPR043129">
    <property type="entry name" value="ATPase_NBD"/>
</dbReference>
<dbReference type="AlphaFoldDB" id="A0ABD6E5P0"/>
<accession>A0ABD6E5P0</accession>
<dbReference type="PROSITE" id="PS50003">
    <property type="entry name" value="PH_DOMAIN"/>
    <property type="match status" value="1"/>
</dbReference>
<feature type="domain" description="PH" evidence="2">
    <location>
        <begin position="62"/>
        <end position="155"/>
    </location>
</feature>
<dbReference type="InterPro" id="IPR001849">
    <property type="entry name" value="PH_domain"/>
</dbReference>
<sequence>MDKDSIDFQDGYLINDFDGENCPACVNWNPSKLLSKLYEISYIPRKESKRCRFTNMEGHLEVPVEDGTIMAELQKTWATKYFRTRDGRLQWFASHFADDHPVGEILLSGCEIKANKENGTFMIRGGKNHVNMLVRANPTTNVFDKWRRALTTHSASSYMDVFVHPVPPPIPHITEKVVIIELGTTSFRAGLLTMEPSLPQIFFPNVCLVKENGKVIAGNEAFLPENRHSGKLVRTVRASSPTSGNFEIEKVALKACIEKCLRGLAIQPKSYRMLLSVPQDIPTAAIADMLRLFLREFGFMGVAISRQPSLVLYGYDATTGVVVEIGDAVSIVPIIDGYVLDNAIISLPYGARQISRALQEYLNEVDMGSFQFQSPVERLILRYVMEQSCYLAVDYENEAKKSEEQVKTIISLDEFDLDAGMPTSFTVSTARFETTEGLFKPKKWDMDTKGLHYLVNDAVQRSPIDTRKTLLRNIYLAGGASLLPGLAERLEMEISSLVSPALHTEVHISPWRYHVAYLGAQVVASSNAFDQTCVTRDTLDAFVVSLQSSV</sequence>
<comment type="similarity">
    <text evidence="1">Belongs to the actin family.</text>
</comment>